<dbReference type="EMBL" id="JACHVQ010000003">
    <property type="protein sequence ID" value="MBB2893433.1"/>
    <property type="molecule type" value="Genomic_DNA"/>
</dbReference>
<dbReference type="AlphaFoldDB" id="A0A839NB27"/>
<comment type="caution">
    <text evidence="1">The sequence shown here is derived from an EMBL/GenBank/DDBJ whole genome shotgun (WGS) entry which is preliminary data.</text>
</comment>
<name>A0A839NB27_9MICO</name>
<gene>
    <name evidence="1" type="ORF">FHU39_003464</name>
</gene>
<dbReference type="InterPro" id="IPR053860">
    <property type="entry name" value="DUF6932"/>
</dbReference>
<proteinExistence type="predicted"/>
<dbReference type="RefSeq" id="WP_183321835.1">
    <property type="nucleotide sequence ID" value="NZ_JACHVQ010000003.1"/>
</dbReference>
<evidence type="ECO:0000313" key="2">
    <source>
        <dbReference type="Proteomes" id="UP000559182"/>
    </source>
</evidence>
<organism evidence="1 2">
    <name type="scientific">Flexivirga oryzae</name>
    <dbReference type="NCBI Taxonomy" id="1794944"/>
    <lineage>
        <taxon>Bacteria</taxon>
        <taxon>Bacillati</taxon>
        <taxon>Actinomycetota</taxon>
        <taxon>Actinomycetes</taxon>
        <taxon>Micrococcales</taxon>
        <taxon>Dermacoccaceae</taxon>
        <taxon>Flexivirga</taxon>
    </lineage>
</organism>
<protein>
    <submittedName>
        <fullName evidence="1">Uncharacterized protein</fullName>
    </submittedName>
</protein>
<dbReference type="Proteomes" id="UP000559182">
    <property type="component" value="Unassembled WGS sequence"/>
</dbReference>
<reference evidence="1 2" key="1">
    <citation type="submission" date="2020-08" db="EMBL/GenBank/DDBJ databases">
        <title>Sequencing the genomes of 1000 actinobacteria strains.</title>
        <authorList>
            <person name="Klenk H.-P."/>
        </authorList>
    </citation>
    <scope>NUCLEOTIDE SEQUENCE [LARGE SCALE GENOMIC DNA]</scope>
    <source>
        <strain evidence="1 2">DSM 105369</strain>
    </source>
</reference>
<keyword evidence="2" id="KW-1185">Reference proteome</keyword>
<sequence>MGLPALQGDYLPHGRWACSPAEVEAAFVAGRGPERAAIWRDWLKALSLLKQLVGTVPAAWLSGSFLSSKLVPGDIDSVFVVEAADLQAVRQRPQDWSIVELLAGGNGAKDSLGLNVDSYILRWCPSSGANPEPGTDYYALRGYWDDLWVRAKDSDARRESIPRRGYVEVMIDGYK</sequence>
<dbReference type="Pfam" id="PF22014">
    <property type="entry name" value="DUF6932"/>
    <property type="match status" value="1"/>
</dbReference>
<accession>A0A839NB27</accession>
<evidence type="ECO:0000313" key="1">
    <source>
        <dbReference type="EMBL" id="MBB2893433.1"/>
    </source>
</evidence>